<comment type="pathway">
    <text evidence="1">Lipid metabolism; fatty acid biosynthesis.</text>
</comment>
<dbReference type="RefSeq" id="WP_206938229.1">
    <property type="nucleotide sequence ID" value="NZ_JAFLNF010000001.1"/>
</dbReference>
<evidence type="ECO:0000256" key="4">
    <source>
        <dbReference type="RuleBase" id="RU003694"/>
    </source>
</evidence>
<dbReference type="InterPro" id="IPR000794">
    <property type="entry name" value="Beta-ketoacyl_synthase"/>
</dbReference>
<dbReference type="SUPFAM" id="SSF53901">
    <property type="entry name" value="Thiolase-like"/>
    <property type="match status" value="2"/>
</dbReference>
<comment type="similarity">
    <text evidence="2 4">Belongs to the thiolase-like superfamily. Beta-ketoacyl-ACP synthases family.</text>
</comment>
<dbReference type="NCBIfam" id="NF005490">
    <property type="entry name" value="PRK07103.1"/>
    <property type="match status" value="1"/>
</dbReference>
<gene>
    <name evidence="6" type="ORF">J0X15_03560</name>
</gene>
<organism evidence="6 7">
    <name type="scientific">Roseibium limicola</name>
    <dbReference type="NCBI Taxonomy" id="2816037"/>
    <lineage>
        <taxon>Bacteria</taxon>
        <taxon>Pseudomonadati</taxon>
        <taxon>Pseudomonadota</taxon>
        <taxon>Alphaproteobacteria</taxon>
        <taxon>Hyphomicrobiales</taxon>
        <taxon>Stappiaceae</taxon>
        <taxon>Roseibium</taxon>
    </lineage>
</organism>
<evidence type="ECO:0000259" key="5">
    <source>
        <dbReference type="SMART" id="SM00825"/>
    </source>
</evidence>
<reference evidence="6" key="1">
    <citation type="submission" date="2021-03" db="EMBL/GenBank/DDBJ databases">
        <title>Roseibium sp. CAU 1637 isolated from Incheon.</title>
        <authorList>
            <person name="Kim W."/>
        </authorList>
    </citation>
    <scope>NUCLEOTIDE SEQUENCE</scope>
    <source>
        <strain evidence="6">CAU 1637</strain>
    </source>
</reference>
<dbReference type="GO" id="GO:0006633">
    <property type="term" value="P:fatty acid biosynthetic process"/>
    <property type="evidence" value="ECO:0007669"/>
    <property type="project" value="TreeGrafter"/>
</dbReference>
<protein>
    <recommendedName>
        <fullName evidence="5">Ketosynthase family 3 (KS3) domain-containing protein</fullName>
    </recommendedName>
</protein>
<dbReference type="PANTHER" id="PTHR11712:SF336">
    <property type="entry name" value="3-OXOACYL-[ACYL-CARRIER-PROTEIN] SYNTHASE, MITOCHONDRIAL"/>
    <property type="match status" value="1"/>
</dbReference>
<dbReference type="Pfam" id="PF00109">
    <property type="entry name" value="ketoacyl-synt"/>
    <property type="match status" value="1"/>
</dbReference>
<name>A0A939EKE9_9HYPH</name>
<evidence type="ECO:0000256" key="2">
    <source>
        <dbReference type="ARBA" id="ARBA00008467"/>
    </source>
</evidence>
<keyword evidence="3 4" id="KW-0808">Transferase</keyword>
<dbReference type="PANTHER" id="PTHR11712">
    <property type="entry name" value="POLYKETIDE SYNTHASE-RELATED"/>
    <property type="match status" value="1"/>
</dbReference>
<dbReference type="Proteomes" id="UP000664779">
    <property type="component" value="Unassembled WGS sequence"/>
</dbReference>
<dbReference type="InterPro" id="IPR014031">
    <property type="entry name" value="Ketoacyl_synth_C"/>
</dbReference>
<dbReference type="SMART" id="SM00825">
    <property type="entry name" value="PKS_KS"/>
    <property type="match status" value="1"/>
</dbReference>
<accession>A0A939EKE9</accession>
<evidence type="ECO:0000313" key="7">
    <source>
        <dbReference type="Proteomes" id="UP000664779"/>
    </source>
</evidence>
<dbReference type="InterPro" id="IPR020841">
    <property type="entry name" value="PKS_Beta-ketoAc_synthase_dom"/>
</dbReference>
<evidence type="ECO:0000256" key="1">
    <source>
        <dbReference type="ARBA" id="ARBA00005194"/>
    </source>
</evidence>
<evidence type="ECO:0000256" key="3">
    <source>
        <dbReference type="ARBA" id="ARBA00022679"/>
    </source>
</evidence>
<comment type="caution">
    <text evidence="6">The sequence shown here is derived from an EMBL/GenBank/DDBJ whole genome shotgun (WGS) entry which is preliminary data.</text>
</comment>
<sequence length="411" mass="42999">MPPKLLADQVGIAVSGIGIASGFGHGKALFREGLFEAPNLFSYLQRETREAADGESPFIGIEMPPPPDILPRRIARTASLSGATAVSVVTEAWQEANLDAIDPDRIGLVVGGSNLMSREQALAFKGYADRRAYIPPRHGHMFLDTDICGLCTSIFAIRGFAYTTGAASASGTLAIVQAMDAIRAGKVDVCIALGAFQDVSGHDLQAMRALGAMGSSKYATAPSEACRPMDRDHDGFIYGEACAALVLTRTDKLAGLSSYGTLLGAGFVSDGTRGPEPNSAGQIRAAKKALAEAGLKAEDIDYVNGHATGTPTGDMVELETYRALGLGHARINATKSIIGHGLSAAGTVEVAATLMQIEAGRLHPMRNLQHPLDPNLRWVGAKAETHALQTALKFSFGFGGMNAALVIGRPG</sequence>
<dbReference type="GO" id="GO:0005829">
    <property type="term" value="C:cytosol"/>
    <property type="evidence" value="ECO:0007669"/>
    <property type="project" value="TreeGrafter"/>
</dbReference>
<dbReference type="InterPro" id="IPR014030">
    <property type="entry name" value="Ketoacyl_synth_N"/>
</dbReference>
<dbReference type="Pfam" id="PF02801">
    <property type="entry name" value="Ketoacyl-synt_C"/>
    <property type="match status" value="1"/>
</dbReference>
<dbReference type="EMBL" id="JAFLNF010000001">
    <property type="protein sequence ID" value="MBO0344290.1"/>
    <property type="molecule type" value="Genomic_DNA"/>
</dbReference>
<dbReference type="CDD" id="cd00834">
    <property type="entry name" value="KAS_I_II"/>
    <property type="match status" value="1"/>
</dbReference>
<proteinExistence type="inferred from homology"/>
<dbReference type="InterPro" id="IPR016039">
    <property type="entry name" value="Thiolase-like"/>
</dbReference>
<dbReference type="Gene3D" id="3.40.47.10">
    <property type="match status" value="2"/>
</dbReference>
<dbReference type="AlphaFoldDB" id="A0A939EKE9"/>
<feature type="domain" description="Ketosynthase family 3 (KS3)" evidence="5">
    <location>
        <begin position="12"/>
        <end position="410"/>
    </location>
</feature>
<evidence type="ECO:0000313" key="6">
    <source>
        <dbReference type="EMBL" id="MBO0344290.1"/>
    </source>
</evidence>
<dbReference type="GO" id="GO:0004315">
    <property type="term" value="F:3-oxoacyl-[acyl-carrier-protein] synthase activity"/>
    <property type="evidence" value="ECO:0007669"/>
    <property type="project" value="TreeGrafter"/>
</dbReference>
<keyword evidence="7" id="KW-1185">Reference proteome</keyword>